<reference evidence="2" key="1">
    <citation type="journal article" date="2019" name="Int. J. Syst. Evol. Microbiol.">
        <title>The Global Catalogue of Microorganisms (GCM) 10K type strain sequencing project: providing services to taxonomists for standard genome sequencing and annotation.</title>
        <authorList>
            <consortium name="The Broad Institute Genomics Platform"/>
            <consortium name="The Broad Institute Genome Sequencing Center for Infectious Disease"/>
            <person name="Wu L."/>
            <person name="Ma J."/>
        </authorList>
    </citation>
    <scope>NUCLEOTIDE SEQUENCE [LARGE SCALE GENOMIC DNA]</scope>
    <source>
        <strain evidence="2">CGMCC 1.15342</strain>
    </source>
</reference>
<evidence type="ECO:0000313" key="2">
    <source>
        <dbReference type="Proteomes" id="UP000597338"/>
    </source>
</evidence>
<evidence type="ECO:0000313" key="1">
    <source>
        <dbReference type="EMBL" id="GGC25464.1"/>
    </source>
</evidence>
<comment type="caution">
    <text evidence="1">The sequence shown here is derived from an EMBL/GenBank/DDBJ whole genome shotgun (WGS) entry which is preliminary data.</text>
</comment>
<dbReference type="RefSeq" id="WP_188749523.1">
    <property type="nucleotide sequence ID" value="NZ_BMIK01000004.1"/>
</dbReference>
<protein>
    <recommendedName>
        <fullName evidence="3">Gliding motility-associated C-terminal domain-containing protein</fullName>
    </recommendedName>
</protein>
<dbReference type="NCBIfam" id="TIGR04131">
    <property type="entry name" value="Bac_Flav_CTERM"/>
    <property type="match status" value="1"/>
</dbReference>
<evidence type="ECO:0008006" key="3">
    <source>
        <dbReference type="Google" id="ProtNLM"/>
    </source>
</evidence>
<accession>A0ABQ1LN55</accession>
<dbReference type="Pfam" id="PF13585">
    <property type="entry name" value="CHU_C"/>
    <property type="match status" value="1"/>
</dbReference>
<name>A0ABQ1LN55_9SPHI</name>
<sequence>MVIAGYGLWVTDENGLKDFATVRMNILLAELLIPNAVTPNGDGKNDFFVIQGLENYDNGDLTIFNRWGNEIYRSRSYQQNWDAAGVSEGTYYYRLVLIKDGIETIHKGWVLVKR</sequence>
<dbReference type="InterPro" id="IPR026341">
    <property type="entry name" value="T9SS_type_B"/>
</dbReference>
<proteinExistence type="predicted"/>
<organism evidence="1 2">
    <name type="scientific">Parapedobacter defluvii</name>
    <dbReference type="NCBI Taxonomy" id="2045106"/>
    <lineage>
        <taxon>Bacteria</taxon>
        <taxon>Pseudomonadati</taxon>
        <taxon>Bacteroidota</taxon>
        <taxon>Sphingobacteriia</taxon>
        <taxon>Sphingobacteriales</taxon>
        <taxon>Sphingobacteriaceae</taxon>
        <taxon>Parapedobacter</taxon>
    </lineage>
</organism>
<dbReference type="EMBL" id="BMIK01000004">
    <property type="protein sequence ID" value="GGC25464.1"/>
    <property type="molecule type" value="Genomic_DNA"/>
</dbReference>
<keyword evidence="2" id="KW-1185">Reference proteome</keyword>
<dbReference type="Proteomes" id="UP000597338">
    <property type="component" value="Unassembled WGS sequence"/>
</dbReference>
<gene>
    <name evidence="1" type="ORF">GCM10011386_16770</name>
</gene>